<accession>A0A9N8WER9</accession>
<feature type="non-terminal residue" evidence="2">
    <location>
        <position position="295"/>
    </location>
</feature>
<dbReference type="OrthoDB" id="10419879at2759"/>
<evidence type="ECO:0000256" key="1">
    <source>
        <dbReference type="SAM" id="MobiDB-lite"/>
    </source>
</evidence>
<gene>
    <name evidence="2" type="ORF">DERYTH_LOCUS1919</name>
</gene>
<comment type="caution">
    <text evidence="2">The sequence shown here is derived from an EMBL/GenBank/DDBJ whole genome shotgun (WGS) entry which is preliminary data.</text>
</comment>
<dbReference type="Proteomes" id="UP000789405">
    <property type="component" value="Unassembled WGS sequence"/>
</dbReference>
<sequence>TLSQIVKAISNTFSKVELSSNDLLLSEILNVEALDTSSSPIKKALQEIMLWNSVKETLLPKLLPNGLKNFIINQVRAGNALIPNDGDRLLLWRIPILQSCSTKFNESSWAHYVLQPIVNFVVDFKESDICIRWDTIISKASLERNNKKGPVKKNNIYGVYESRGHFDLELMLGEISNETVLELFIIDRRIVPLYRMRRLGIVEIPFLNNSVNKLIKLIQFLYTFSIHIEENLGLIKEIFNENLDKDHFSNYSREDNDRNEEKNIYNDEGEEECEEISSRMFAFIPTYNTPRSSIN</sequence>
<organism evidence="2 3">
    <name type="scientific">Dentiscutata erythropus</name>
    <dbReference type="NCBI Taxonomy" id="1348616"/>
    <lineage>
        <taxon>Eukaryota</taxon>
        <taxon>Fungi</taxon>
        <taxon>Fungi incertae sedis</taxon>
        <taxon>Mucoromycota</taxon>
        <taxon>Glomeromycotina</taxon>
        <taxon>Glomeromycetes</taxon>
        <taxon>Diversisporales</taxon>
        <taxon>Gigasporaceae</taxon>
        <taxon>Dentiscutata</taxon>
    </lineage>
</organism>
<evidence type="ECO:0000313" key="2">
    <source>
        <dbReference type="EMBL" id="CAG8480875.1"/>
    </source>
</evidence>
<keyword evidence="3" id="KW-1185">Reference proteome</keyword>
<proteinExistence type="predicted"/>
<dbReference type="EMBL" id="CAJVPY010000571">
    <property type="protein sequence ID" value="CAG8480875.1"/>
    <property type="molecule type" value="Genomic_DNA"/>
</dbReference>
<feature type="compositionally biased region" description="Basic and acidic residues" evidence="1">
    <location>
        <begin position="249"/>
        <end position="265"/>
    </location>
</feature>
<dbReference type="AlphaFoldDB" id="A0A9N8WER9"/>
<protein>
    <submittedName>
        <fullName evidence="2">25630_t:CDS:1</fullName>
    </submittedName>
</protein>
<reference evidence="2" key="1">
    <citation type="submission" date="2021-06" db="EMBL/GenBank/DDBJ databases">
        <authorList>
            <person name="Kallberg Y."/>
            <person name="Tangrot J."/>
            <person name="Rosling A."/>
        </authorList>
    </citation>
    <scope>NUCLEOTIDE SEQUENCE</scope>
    <source>
        <strain evidence="2">MA453B</strain>
    </source>
</reference>
<feature type="region of interest" description="Disordered" evidence="1">
    <location>
        <begin position="249"/>
        <end position="268"/>
    </location>
</feature>
<name>A0A9N8WER9_9GLOM</name>
<evidence type="ECO:0000313" key="3">
    <source>
        <dbReference type="Proteomes" id="UP000789405"/>
    </source>
</evidence>